<dbReference type="InterPro" id="IPR008271">
    <property type="entry name" value="Ser/Thr_kinase_AS"/>
</dbReference>
<accession>M2R101</accession>
<sequence>GRLRFVEVLGEGGYGVVYRATDETSPTSSSMPDPKQYAVKALLKAEYGSRRWQYHQNEIAAHKLLTGHRNVLTLHDIIDDDKYTYLILDYCSGGDLFSAISEKHQFAGNDALVKDTFLQIIDGVQACHNKGIFHRDLKPDNIFCVDRELNKIVIGDFGLATAERSSDTFGCGSAYYMSPECIGQDTGYRTYDVAASDVWSLGVILTNMLVGRNPWNFAQFSDDAFFNYVEDNHYLIRTLPISKSAWFLLNRMFTWSARDRVGLDELRQMVLDVDTFF</sequence>
<dbReference type="EMBL" id="KB445814">
    <property type="protein sequence ID" value="EMD31912.1"/>
    <property type="molecule type" value="Genomic_DNA"/>
</dbReference>
<feature type="domain" description="Protein kinase" evidence="8">
    <location>
        <begin position="3"/>
        <end position="277"/>
    </location>
</feature>
<proteinExistence type="inferred from homology"/>
<comment type="similarity">
    <text evidence="7">Belongs to the protein kinase superfamily.</text>
</comment>
<dbReference type="InterPro" id="IPR017441">
    <property type="entry name" value="Protein_kinase_ATP_BS"/>
</dbReference>
<keyword evidence="4" id="KW-0418">Kinase</keyword>
<evidence type="ECO:0000256" key="1">
    <source>
        <dbReference type="ARBA" id="ARBA00022527"/>
    </source>
</evidence>
<protein>
    <recommendedName>
        <fullName evidence="8">Protein kinase domain-containing protein</fullName>
    </recommendedName>
</protein>
<dbReference type="Gene3D" id="1.10.510.10">
    <property type="entry name" value="Transferase(Phosphotransferase) domain 1"/>
    <property type="match status" value="1"/>
</dbReference>
<feature type="non-terminal residue" evidence="9">
    <location>
        <position position="277"/>
    </location>
</feature>
<keyword evidence="3 6" id="KW-0547">Nucleotide-binding</keyword>
<keyword evidence="5 6" id="KW-0067">ATP-binding</keyword>
<evidence type="ECO:0000313" key="10">
    <source>
        <dbReference type="Proteomes" id="UP000016930"/>
    </source>
</evidence>
<evidence type="ECO:0000256" key="2">
    <source>
        <dbReference type="ARBA" id="ARBA00022679"/>
    </source>
</evidence>
<evidence type="ECO:0000256" key="7">
    <source>
        <dbReference type="RuleBase" id="RU000304"/>
    </source>
</evidence>
<dbReference type="STRING" id="914234.M2R101"/>
<dbReference type="SUPFAM" id="SSF56112">
    <property type="entry name" value="Protein kinase-like (PK-like)"/>
    <property type="match status" value="1"/>
</dbReference>
<keyword evidence="10" id="KW-1185">Reference proteome</keyword>
<dbReference type="GO" id="GO:0005634">
    <property type="term" value="C:nucleus"/>
    <property type="evidence" value="ECO:0007669"/>
    <property type="project" value="TreeGrafter"/>
</dbReference>
<dbReference type="GO" id="GO:0004674">
    <property type="term" value="F:protein serine/threonine kinase activity"/>
    <property type="evidence" value="ECO:0007669"/>
    <property type="project" value="UniProtKB-KW"/>
</dbReference>
<keyword evidence="1 7" id="KW-0723">Serine/threonine-protein kinase</keyword>
<dbReference type="PROSITE" id="PS00108">
    <property type="entry name" value="PROTEIN_KINASE_ST"/>
    <property type="match status" value="1"/>
</dbReference>
<dbReference type="GO" id="GO:0005524">
    <property type="term" value="F:ATP binding"/>
    <property type="evidence" value="ECO:0007669"/>
    <property type="project" value="UniProtKB-UniRule"/>
</dbReference>
<keyword evidence="2" id="KW-0808">Transferase</keyword>
<feature type="binding site" evidence="6">
    <location>
        <position position="40"/>
    </location>
    <ligand>
        <name>ATP</name>
        <dbReference type="ChEBI" id="CHEBI:30616"/>
    </ligand>
</feature>
<dbReference type="PROSITE" id="PS50011">
    <property type="entry name" value="PROTEIN_KINASE_DOM"/>
    <property type="match status" value="1"/>
</dbReference>
<dbReference type="OrthoDB" id="541276at2759"/>
<dbReference type="Proteomes" id="UP000016930">
    <property type="component" value="Unassembled WGS sequence"/>
</dbReference>
<name>M2R101_CERS8</name>
<dbReference type="InterPro" id="IPR000719">
    <property type="entry name" value="Prot_kinase_dom"/>
</dbReference>
<dbReference type="AlphaFoldDB" id="M2R101"/>
<evidence type="ECO:0000256" key="4">
    <source>
        <dbReference type="ARBA" id="ARBA00022777"/>
    </source>
</evidence>
<dbReference type="Pfam" id="PF00069">
    <property type="entry name" value="Pkinase"/>
    <property type="match status" value="1"/>
</dbReference>
<dbReference type="SMART" id="SM00220">
    <property type="entry name" value="S_TKc"/>
    <property type="match status" value="1"/>
</dbReference>
<evidence type="ECO:0000313" key="9">
    <source>
        <dbReference type="EMBL" id="EMD31912.1"/>
    </source>
</evidence>
<dbReference type="InterPro" id="IPR011009">
    <property type="entry name" value="Kinase-like_dom_sf"/>
</dbReference>
<feature type="non-terminal residue" evidence="9">
    <location>
        <position position="1"/>
    </location>
</feature>
<reference evidence="9 10" key="1">
    <citation type="journal article" date="2012" name="Proc. Natl. Acad. Sci. U.S.A.">
        <title>Comparative genomics of Ceriporiopsis subvermispora and Phanerochaete chrysosporium provide insight into selective ligninolysis.</title>
        <authorList>
            <person name="Fernandez-Fueyo E."/>
            <person name="Ruiz-Duenas F.J."/>
            <person name="Ferreira P."/>
            <person name="Floudas D."/>
            <person name="Hibbett D.S."/>
            <person name="Canessa P."/>
            <person name="Larrondo L.F."/>
            <person name="James T.Y."/>
            <person name="Seelenfreund D."/>
            <person name="Lobos S."/>
            <person name="Polanco R."/>
            <person name="Tello M."/>
            <person name="Honda Y."/>
            <person name="Watanabe T."/>
            <person name="Watanabe T."/>
            <person name="Ryu J.S."/>
            <person name="Kubicek C.P."/>
            <person name="Schmoll M."/>
            <person name="Gaskell J."/>
            <person name="Hammel K.E."/>
            <person name="St John F.J."/>
            <person name="Vanden Wymelenberg A."/>
            <person name="Sabat G."/>
            <person name="Splinter BonDurant S."/>
            <person name="Syed K."/>
            <person name="Yadav J.S."/>
            <person name="Doddapaneni H."/>
            <person name="Subramanian V."/>
            <person name="Lavin J.L."/>
            <person name="Oguiza J.A."/>
            <person name="Perez G."/>
            <person name="Pisabarro A.G."/>
            <person name="Ramirez L."/>
            <person name="Santoyo F."/>
            <person name="Master E."/>
            <person name="Coutinho P.M."/>
            <person name="Henrissat B."/>
            <person name="Lombard V."/>
            <person name="Magnuson J.K."/>
            <person name="Kuees U."/>
            <person name="Hori C."/>
            <person name="Igarashi K."/>
            <person name="Samejima M."/>
            <person name="Held B.W."/>
            <person name="Barry K.W."/>
            <person name="LaButti K.M."/>
            <person name="Lapidus A."/>
            <person name="Lindquist E.A."/>
            <person name="Lucas S.M."/>
            <person name="Riley R."/>
            <person name="Salamov A.A."/>
            <person name="Hoffmeister D."/>
            <person name="Schwenk D."/>
            <person name="Hadar Y."/>
            <person name="Yarden O."/>
            <person name="de Vries R.P."/>
            <person name="Wiebenga A."/>
            <person name="Stenlid J."/>
            <person name="Eastwood D."/>
            <person name="Grigoriev I.V."/>
            <person name="Berka R.M."/>
            <person name="Blanchette R.A."/>
            <person name="Kersten P."/>
            <person name="Martinez A.T."/>
            <person name="Vicuna R."/>
            <person name="Cullen D."/>
        </authorList>
    </citation>
    <scope>NUCLEOTIDE SEQUENCE [LARGE SCALE GENOMIC DNA]</scope>
    <source>
        <strain evidence="9 10">B</strain>
    </source>
</reference>
<evidence type="ECO:0000256" key="6">
    <source>
        <dbReference type="PROSITE-ProRule" id="PRU10141"/>
    </source>
</evidence>
<dbReference type="HOGENOM" id="CLU_000288_63_0_1"/>
<evidence type="ECO:0000256" key="3">
    <source>
        <dbReference type="ARBA" id="ARBA00022741"/>
    </source>
</evidence>
<organism evidence="9 10">
    <name type="scientific">Ceriporiopsis subvermispora (strain B)</name>
    <name type="common">White-rot fungus</name>
    <name type="synonym">Gelatoporia subvermispora</name>
    <dbReference type="NCBI Taxonomy" id="914234"/>
    <lineage>
        <taxon>Eukaryota</taxon>
        <taxon>Fungi</taxon>
        <taxon>Dikarya</taxon>
        <taxon>Basidiomycota</taxon>
        <taxon>Agaricomycotina</taxon>
        <taxon>Agaricomycetes</taxon>
        <taxon>Polyporales</taxon>
        <taxon>Gelatoporiaceae</taxon>
        <taxon>Gelatoporia</taxon>
    </lineage>
</organism>
<dbReference type="PROSITE" id="PS00107">
    <property type="entry name" value="PROTEIN_KINASE_ATP"/>
    <property type="match status" value="1"/>
</dbReference>
<dbReference type="PANTHER" id="PTHR24345:SF91">
    <property type="entry name" value="SERINE_THREONINE-PROTEIN KINASE PLK4"/>
    <property type="match status" value="1"/>
</dbReference>
<evidence type="ECO:0000256" key="5">
    <source>
        <dbReference type="ARBA" id="ARBA00022840"/>
    </source>
</evidence>
<evidence type="ECO:0000259" key="8">
    <source>
        <dbReference type="PROSITE" id="PS50011"/>
    </source>
</evidence>
<dbReference type="PANTHER" id="PTHR24345">
    <property type="entry name" value="SERINE/THREONINE-PROTEIN KINASE PLK"/>
    <property type="match status" value="1"/>
</dbReference>
<gene>
    <name evidence="9" type="ORF">CERSUDRAFT_21430</name>
</gene>